<evidence type="ECO:0000256" key="2">
    <source>
        <dbReference type="ARBA" id="ARBA00022801"/>
    </source>
</evidence>
<dbReference type="InterPro" id="IPR014017">
    <property type="entry name" value="DNA_helicase_UvrD-like_C"/>
</dbReference>
<evidence type="ECO:0000256" key="5">
    <source>
        <dbReference type="ARBA" id="ARBA00023235"/>
    </source>
</evidence>
<sequence length="484" mass="53238">MSARRTPTPEQAEIVASYRTGQDLVIEAGAGTGKTTTLKMLATATPGRKGTYIAYNRAIADDAKVDFPSNVLCSTAHGLAMRAVGRQYRHRLDRGRVPARAAARILRINEPLAVGDKILSPTQQVYLVNEMVKKFCNSNATEITGKQVPRKPGLDSDGDMRVLQAALVPLARRAWEDLTRRDGRLRFEHRHYLKIWELSKPRLPVDYVLLDEAQDANPVIASIVESQDHAQRIMVGDRNQAIYGWNGAIDAMANFKGKRLQLSQSFRFGEAVAEEANKWLTFLGADLRLTGFERINSAVEPIDYPDAILCRTNAQALTQAMAALRQNIRVALVGGGARLSKLAEAATSLKAGIGCDHPELFAFTSWGQVQDYVEQDPDAEDLAGMVKLIDEVGAEKVIEAVDQLTDERYAALIISTAHKAKGREWNSVQIASDFGEPKPNKDGSPSNVSDEEAMLSYVAVTRAKLTLDRGPLEYIDERLGLAVR</sequence>
<feature type="binding site" evidence="9">
    <location>
        <begin position="28"/>
        <end position="35"/>
    </location>
    <ligand>
        <name>ATP</name>
        <dbReference type="ChEBI" id="CHEBI:30616"/>
    </ligand>
</feature>
<dbReference type="InterPro" id="IPR014016">
    <property type="entry name" value="UvrD-like_ATP-bd"/>
</dbReference>
<evidence type="ECO:0000256" key="3">
    <source>
        <dbReference type="ARBA" id="ARBA00022806"/>
    </source>
</evidence>
<evidence type="ECO:0000313" key="11">
    <source>
        <dbReference type="EMBL" id="GAA4627013.1"/>
    </source>
</evidence>
<dbReference type="PANTHER" id="PTHR11070">
    <property type="entry name" value="UVRD / RECB / PCRA DNA HELICASE FAMILY MEMBER"/>
    <property type="match status" value="1"/>
</dbReference>
<feature type="domain" description="UvrD-like helicase ATP-binding" evidence="10">
    <location>
        <begin position="7"/>
        <end position="281"/>
    </location>
</feature>
<keyword evidence="2 9" id="KW-0378">Hydrolase</keyword>
<evidence type="ECO:0000256" key="4">
    <source>
        <dbReference type="ARBA" id="ARBA00022840"/>
    </source>
</evidence>
<gene>
    <name evidence="11" type="ORF">GCM10023196_037570</name>
</gene>
<comment type="catalytic activity">
    <reaction evidence="8">
        <text>ATP + H2O = ADP + phosphate + H(+)</text>
        <dbReference type="Rhea" id="RHEA:13065"/>
        <dbReference type="ChEBI" id="CHEBI:15377"/>
        <dbReference type="ChEBI" id="CHEBI:15378"/>
        <dbReference type="ChEBI" id="CHEBI:30616"/>
        <dbReference type="ChEBI" id="CHEBI:43474"/>
        <dbReference type="ChEBI" id="CHEBI:456216"/>
        <dbReference type="EC" id="5.6.2.4"/>
    </reaction>
</comment>
<organism evidence="11 12">
    <name type="scientific">Actinoallomurus vinaceus</name>
    <dbReference type="NCBI Taxonomy" id="1080074"/>
    <lineage>
        <taxon>Bacteria</taxon>
        <taxon>Bacillati</taxon>
        <taxon>Actinomycetota</taxon>
        <taxon>Actinomycetes</taxon>
        <taxon>Streptosporangiales</taxon>
        <taxon>Thermomonosporaceae</taxon>
        <taxon>Actinoallomurus</taxon>
    </lineage>
</organism>
<dbReference type="SUPFAM" id="SSF52540">
    <property type="entry name" value="P-loop containing nucleoside triphosphate hydrolases"/>
    <property type="match status" value="1"/>
</dbReference>
<dbReference type="Pfam" id="PF00580">
    <property type="entry name" value="UvrD-helicase"/>
    <property type="match status" value="1"/>
</dbReference>
<keyword evidence="12" id="KW-1185">Reference proteome</keyword>
<dbReference type="EMBL" id="BAABHK010000004">
    <property type="protein sequence ID" value="GAA4627013.1"/>
    <property type="molecule type" value="Genomic_DNA"/>
</dbReference>
<name>A0ABP8UC77_9ACTN</name>
<dbReference type="Gene3D" id="1.10.486.10">
    <property type="entry name" value="PCRA, domain 4"/>
    <property type="match status" value="1"/>
</dbReference>
<accession>A0ABP8UC77</accession>
<proteinExistence type="predicted"/>
<keyword evidence="1 9" id="KW-0547">Nucleotide-binding</keyword>
<evidence type="ECO:0000313" key="12">
    <source>
        <dbReference type="Proteomes" id="UP001501442"/>
    </source>
</evidence>
<comment type="catalytic activity">
    <reaction evidence="6">
        <text>Couples ATP hydrolysis with the unwinding of duplex DNA by translocating in the 3'-5' direction.</text>
        <dbReference type="EC" id="5.6.2.4"/>
    </reaction>
</comment>
<dbReference type="InterPro" id="IPR027417">
    <property type="entry name" value="P-loop_NTPase"/>
</dbReference>
<evidence type="ECO:0000259" key="10">
    <source>
        <dbReference type="PROSITE" id="PS51198"/>
    </source>
</evidence>
<dbReference type="EC" id="5.6.2.4" evidence="7"/>
<protein>
    <recommendedName>
        <fullName evidence="7">DNA 3'-5' helicase</fullName>
        <ecNumber evidence="7">5.6.2.4</ecNumber>
    </recommendedName>
</protein>
<comment type="caution">
    <text evidence="11">The sequence shown here is derived from an EMBL/GenBank/DDBJ whole genome shotgun (WGS) entry which is preliminary data.</text>
</comment>
<dbReference type="InterPro" id="IPR000212">
    <property type="entry name" value="DNA_helicase_UvrD/REP"/>
</dbReference>
<dbReference type="Pfam" id="PF13361">
    <property type="entry name" value="UvrD_C"/>
    <property type="match status" value="1"/>
</dbReference>
<evidence type="ECO:0000256" key="8">
    <source>
        <dbReference type="ARBA" id="ARBA00048988"/>
    </source>
</evidence>
<evidence type="ECO:0000256" key="9">
    <source>
        <dbReference type="PROSITE-ProRule" id="PRU00560"/>
    </source>
</evidence>
<keyword evidence="3 9" id="KW-0347">Helicase</keyword>
<evidence type="ECO:0000256" key="6">
    <source>
        <dbReference type="ARBA" id="ARBA00034617"/>
    </source>
</evidence>
<evidence type="ECO:0000256" key="1">
    <source>
        <dbReference type="ARBA" id="ARBA00022741"/>
    </source>
</evidence>
<reference evidence="12" key="1">
    <citation type="journal article" date="2019" name="Int. J. Syst. Evol. Microbiol.">
        <title>The Global Catalogue of Microorganisms (GCM) 10K type strain sequencing project: providing services to taxonomists for standard genome sequencing and annotation.</title>
        <authorList>
            <consortium name="The Broad Institute Genomics Platform"/>
            <consortium name="The Broad Institute Genome Sequencing Center for Infectious Disease"/>
            <person name="Wu L."/>
            <person name="Ma J."/>
        </authorList>
    </citation>
    <scope>NUCLEOTIDE SEQUENCE [LARGE SCALE GENOMIC DNA]</scope>
    <source>
        <strain evidence="12">JCM 17939</strain>
    </source>
</reference>
<dbReference type="RefSeq" id="WP_345432147.1">
    <property type="nucleotide sequence ID" value="NZ_BAABHK010000004.1"/>
</dbReference>
<evidence type="ECO:0000256" key="7">
    <source>
        <dbReference type="ARBA" id="ARBA00034808"/>
    </source>
</evidence>
<dbReference type="Proteomes" id="UP001501442">
    <property type="component" value="Unassembled WGS sequence"/>
</dbReference>
<dbReference type="PANTHER" id="PTHR11070:SF30">
    <property type="entry name" value="F-BOX DNA HELICASE 1"/>
    <property type="match status" value="1"/>
</dbReference>
<dbReference type="PROSITE" id="PS51198">
    <property type="entry name" value="UVRD_HELICASE_ATP_BIND"/>
    <property type="match status" value="1"/>
</dbReference>
<dbReference type="Gene3D" id="3.40.50.300">
    <property type="entry name" value="P-loop containing nucleotide triphosphate hydrolases"/>
    <property type="match status" value="2"/>
</dbReference>
<keyword evidence="4 9" id="KW-0067">ATP-binding</keyword>
<keyword evidence="5" id="KW-0413">Isomerase</keyword>